<accession>Q8EVD8</accession>
<gene>
    <name evidence="7" type="ordered locus">MYPE6260</name>
</gene>
<evidence type="ECO:0000256" key="3">
    <source>
        <dbReference type="ARBA" id="ARBA00022989"/>
    </source>
</evidence>
<dbReference type="RefSeq" id="WP_011077448.1">
    <property type="nucleotide sequence ID" value="NC_004432.1"/>
</dbReference>
<proteinExistence type="inferred from homology"/>
<dbReference type="STRING" id="272633.gene:10731745"/>
<dbReference type="Gene3D" id="1.20.1080.10">
    <property type="entry name" value="Glycerol uptake facilitator protein"/>
    <property type="match status" value="1"/>
</dbReference>
<keyword evidence="8" id="KW-1185">Reference proteome</keyword>
<comment type="similarity">
    <text evidence="5">Belongs to the FNT transporter (TC 1.A.16) family.</text>
</comment>
<organism evidence="7 8">
    <name type="scientific">Malacoplasma penetrans (strain HF-2)</name>
    <name type="common">Mycoplasma penetrans</name>
    <dbReference type="NCBI Taxonomy" id="272633"/>
    <lineage>
        <taxon>Bacteria</taxon>
        <taxon>Bacillati</taxon>
        <taxon>Mycoplasmatota</taxon>
        <taxon>Mycoplasmoidales</taxon>
        <taxon>Mycoplasmoidaceae</taxon>
        <taxon>Malacoplasma</taxon>
    </lineage>
</organism>
<dbReference type="Pfam" id="PF01226">
    <property type="entry name" value="Form_Nir_trans"/>
    <property type="match status" value="1"/>
</dbReference>
<sequence length="359" mass="38454">MEDKTLNINVPKNELGAISNIKANFPSLAERSVVGVFVASNYKANKKYLKTFLEGMLAGFFVAIGYYVALYGASKFADAGVQTVLIGAMFPVAILLITFVGGSLFTTNCLGFTNACVKDVKFNKFFKNLAICYGGNIVGSLVVFLILLAMGVLVPYLKDSNGNNAYTDHGAFTQLAADFTLKKIGELGTALRTGESISAGLVIGTFFSNFFSGIICNVFVCVTLYITFSTKNIAAVVIMLWLTIFVFVISGTPHCVANLILFFCNISQSLVVSSGMDSANILAQSGQTFLPVETPYLFLGVNIIPSILGNFIGGGILIPGIVYLIYKDKIQKISKELSSESIADSAKELVSKLHSSIAL</sequence>
<comment type="subcellular location">
    <subcellularLocation>
        <location evidence="1">Membrane</location>
        <topology evidence="1">Multi-pass membrane protein</topology>
    </subcellularLocation>
</comment>
<dbReference type="eggNOG" id="COG2116">
    <property type="taxonomic scope" value="Bacteria"/>
</dbReference>
<evidence type="ECO:0000256" key="5">
    <source>
        <dbReference type="ARBA" id="ARBA00049660"/>
    </source>
</evidence>
<evidence type="ECO:0000313" key="8">
    <source>
        <dbReference type="Proteomes" id="UP000002522"/>
    </source>
</evidence>
<dbReference type="EMBL" id="BA000026">
    <property type="protein sequence ID" value="BAC44416.1"/>
    <property type="molecule type" value="Genomic_DNA"/>
</dbReference>
<evidence type="ECO:0000256" key="6">
    <source>
        <dbReference type="SAM" id="Phobius"/>
    </source>
</evidence>
<dbReference type="GO" id="GO:0015513">
    <property type="term" value="F:high-affinity secondary active nitrite transmembrane transporter activity"/>
    <property type="evidence" value="ECO:0007669"/>
    <property type="project" value="TreeGrafter"/>
</dbReference>
<dbReference type="GO" id="GO:0005886">
    <property type="term" value="C:plasma membrane"/>
    <property type="evidence" value="ECO:0007669"/>
    <property type="project" value="TreeGrafter"/>
</dbReference>
<dbReference type="InterPro" id="IPR023271">
    <property type="entry name" value="Aquaporin-like"/>
</dbReference>
<evidence type="ECO:0000256" key="4">
    <source>
        <dbReference type="ARBA" id="ARBA00023136"/>
    </source>
</evidence>
<protein>
    <submittedName>
        <fullName evidence="7">Formate/ nitrite transporter</fullName>
    </submittedName>
</protein>
<feature type="transmembrane region" description="Helical" evidence="6">
    <location>
        <begin position="52"/>
        <end position="73"/>
    </location>
</feature>
<dbReference type="Proteomes" id="UP000002522">
    <property type="component" value="Chromosome"/>
</dbReference>
<keyword evidence="3 6" id="KW-1133">Transmembrane helix</keyword>
<dbReference type="HOGENOM" id="CLU_036896_3_3_14"/>
<feature type="transmembrane region" description="Helical" evidence="6">
    <location>
        <begin position="85"/>
        <end position="110"/>
    </location>
</feature>
<reference evidence="7 8" key="1">
    <citation type="journal article" date="2002" name="Nucleic Acids Res.">
        <title>The complete genomic sequence of Mycoplasma penetrans, an intracellular bacterial pathogen in humans.</title>
        <authorList>
            <person name="Sasaki Y."/>
            <person name="Ishikawa J."/>
            <person name="Yamashita A."/>
            <person name="Oshima K."/>
            <person name="Kenri T."/>
            <person name="Furuya K."/>
            <person name="Yoshino C."/>
            <person name="Horino A."/>
            <person name="Shiba T."/>
            <person name="Sasaki T."/>
            <person name="Hattori M."/>
        </authorList>
    </citation>
    <scope>NUCLEOTIDE SEQUENCE [LARGE SCALE GENOMIC DNA]</scope>
    <source>
        <strain evidence="7 8">HF-2</strain>
    </source>
</reference>
<dbReference type="GO" id="GO:0015707">
    <property type="term" value="P:nitrite transport"/>
    <property type="evidence" value="ECO:0007669"/>
    <property type="project" value="TreeGrafter"/>
</dbReference>
<dbReference type="KEGG" id="mpe:MYPE6260"/>
<feature type="transmembrane region" description="Helical" evidence="6">
    <location>
        <begin position="131"/>
        <end position="157"/>
    </location>
</feature>
<feature type="transmembrane region" description="Helical" evidence="6">
    <location>
        <begin position="303"/>
        <end position="326"/>
    </location>
</feature>
<feature type="transmembrane region" description="Helical" evidence="6">
    <location>
        <begin position="201"/>
        <end position="226"/>
    </location>
</feature>
<dbReference type="PANTHER" id="PTHR30520">
    <property type="entry name" value="FORMATE TRANSPORTER-RELATED"/>
    <property type="match status" value="1"/>
</dbReference>
<evidence type="ECO:0000256" key="1">
    <source>
        <dbReference type="ARBA" id="ARBA00004141"/>
    </source>
</evidence>
<dbReference type="FunCoup" id="Q8EVD8">
    <property type="interactions" value="24"/>
</dbReference>
<dbReference type="PANTHER" id="PTHR30520:SF6">
    <property type="entry name" value="FORMATE_NITRATE FAMILY TRANSPORTER (EUROFUNG)"/>
    <property type="match status" value="1"/>
</dbReference>
<keyword evidence="2 6" id="KW-0812">Transmembrane</keyword>
<feature type="transmembrane region" description="Helical" evidence="6">
    <location>
        <begin position="233"/>
        <end position="252"/>
    </location>
</feature>
<evidence type="ECO:0000313" key="7">
    <source>
        <dbReference type="EMBL" id="BAC44416.1"/>
    </source>
</evidence>
<dbReference type="AlphaFoldDB" id="Q8EVD8"/>
<evidence type="ECO:0000256" key="2">
    <source>
        <dbReference type="ARBA" id="ARBA00022692"/>
    </source>
</evidence>
<name>Q8EVD8_MALP2</name>
<keyword evidence="4 6" id="KW-0472">Membrane</keyword>
<dbReference type="InterPro" id="IPR000292">
    <property type="entry name" value="For/NO2_transpt"/>
</dbReference>
<dbReference type="InParanoid" id="Q8EVD8"/>